<protein>
    <recommendedName>
        <fullName evidence="1">DUF7330 domain-containing protein</fullName>
    </recommendedName>
</protein>
<dbReference type="EMBL" id="JAACJK010000164">
    <property type="protein sequence ID" value="KAF5324644.1"/>
    <property type="molecule type" value="Genomic_DNA"/>
</dbReference>
<dbReference type="AlphaFoldDB" id="A0A8H5F5N0"/>
<reference evidence="2 3" key="1">
    <citation type="journal article" date="2020" name="ISME J.">
        <title>Uncovering the hidden diversity of litter-decomposition mechanisms in mushroom-forming fungi.</title>
        <authorList>
            <person name="Floudas D."/>
            <person name="Bentzer J."/>
            <person name="Ahren D."/>
            <person name="Johansson T."/>
            <person name="Persson P."/>
            <person name="Tunlid A."/>
        </authorList>
    </citation>
    <scope>NUCLEOTIDE SEQUENCE [LARGE SCALE GENOMIC DNA]</scope>
    <source>
        <strain evidence="2 3">CBS 175.51</strain>
    </source>
</reference>
<proteinExistence type="predicted"/>
<organism evidence="2 3">
    <name type="scientific">Ephemerocybe angulata</name>
    <dbReference type="NCBI Taxonomy" id="980116"/>
    <lineage>
        <taxon>Eukaryota</taxon>
        <taxon>Fungi</taxon>
        <taxon>Dikarya</taxon>
        <taxon>Basidiomycota</taxon>
        <taxon>Agaricomycotina</taxon>
        <taxon>Agaricomycetes</taxon>
        <taxon>Agaricomycetidae</taxon>
        <taxon>Agaricales</taxon>
        <taxon>Agaricineae</taxon>
        <taxon>Psathyrellaceae</taxon>
        <taxon>Ephemerocybe</taxon>
    </lineage>
</organism>
<accession>A0A8H5F5N0</accession>
<evidence type="ECO:0000313" key="2">
    <source>
        <dbReference type="EMBL" id="KAF5324644.1"/>
    </source>
</evidence>
<dbReference type="OrthoDB" id="3177929at2759"/>
<evidence type="ECO:0000259" key="1">
    <source>
        <dbReference type="Pfam" id="PF24016"/>
    </source>
</evidence>
<feature type="domain" description="DUF7330" evidence="1">
    <location>
        <begin position="54"/>
        <end position="143"/>
    </location>
</feature>
<sequence>MVPRILSWSSCSTLVPFCQYSSSEKGSLALLNSPTKGTSRVRYQEDSEWDFQVEGGNTGVDLALILPHYRARHQPVDHRMSMFIGSDSEPIKLKVCRTISRSRFYLEIQAVTSDVTIWLPSDFKGQIHQRGKASFSAGFVNRILRNVSSGEEERNLEEDEVVVVTEGQVTFRMWDVATCASENLTKESLKRIFGCSRRTPETSGVDWDCLLLD</sequence>
<comment type="caution">
    <text evidence="2">The sequence shown here is derived from an EMBL/GenBank/DDBJ whole genome shotgun (WGS) entry which is preliminary data.</text>
</comment>
<dbReference type="Pfam" id="PF24016">
    <property type="entry name" value="DUF7330"/>
    <property type="match status" value="1"/>
</dbReference>
<gene>
    <name evidence="2" type="ORF">D9611_004238</name>
</gene>
<evidence type="ECO:0000313" key="3">
    <source>
        <dbReference type="Proteomes" id="UP000541558"/>
    </source>
</evidence>
<name>A0A8H5F5N0_9AGAR</name>
<dbReference type="InterPro" id="IPR055754">
    <property type="entry name" value="DUF7330"/>
</dbReference>
<keyword evidence="3" id="KW-1185">Reference proteome</keyword>
<dbReference type="Proteomes" id="UP000541558">
    <property type="component" value="Unassembled WGS sequence"/>
</dbReference>